<proteinExistence type="predicted"/>
<dbReference type="SUPFAM" id="SSF46955">
    <property type="entry name" value="Putative DNA-binding domain"/>
    <property type="match status" value="1"/>
</dbReference>
<evidence type="ECO:0000313" key="6">
    <source>
        <dbReference type="Proteomes" id="UP000288197"/>
    </source>
</evidence>
<keyword evidence="4" id="KW-0175">Coiled coil</keyword>
<evidence type="ECO:0000256" key="3">
    <source>
        <dbReference type="ARBA" id="ARBA00023163"/>
    </source>
</evidence>
<dbReference type="GO" id="GO:0003677">
    <property type="term" value="F:DNA binding"/>
    <property type="evidence" value="ECO:0007669"/>
    <property type="project" value="UniProtKB-KW"/>
</dbReference>
<dbReference type="CDD" id="cd00592">
    <property type="entry name" value="HTH_MerR-like"/>
    <property type="match status" value="1"/>
</dbReference>
<protein>
    <submittedName>
        <fullName evidence="5">Uncharacterized protein</fullName>
    </submittedName>
</protein>
<comment type="caution">
    <text evidence="5">The sequence shown here is derived from an EMBL/GenBank/DDBJ whole genome shotgun (WGS) entry which is preliminary data.</text>
</comment>
<evidence type="ECO:0000256" key="1">
    <source>
        <dbReference type="ARBA" id="ARBA00023015"/>
    </source>
</evidence>
<evidence type="ECO:0000256" key="4">
    <source>
        <dbReference type="SAM" id="Coils"/>
    </source>
</evidence>
<keyword evidence="3" id="KW-0804">Transcription</keyword>
<sequence>MKIKDIANLAEISKESIRYYESLGLLKPVRNQNGYREYSESDLNNLFFILNLKKLNLKLDKIQILMALKNQETSIQCKSETLNFLDTHINILKEKIAFMEQSLKILEKIESIISTSNGIKDEEKIIPLLKKFEGESL</sequence>
<dbReference type="Pfam" id="PF13411">
    <property type="entry name" value="MerR_1"/>
    <property type="match status" value="1"/>
</dbReference>
<feature type="coiled-coil region" evidence="4">
    <location>
        <begin position="52"/>
        <end position="109"/>
    </location>
</feature>
<dbReference type="Gene3D" id="1.10.1660.10">
    <property type="match status" value="1"/>
</dbReference>
<gene>
    <name evidence="5" type="ORF">CBF32_05445</name>
</gene>
<name>A0A369AXJ8_9ENTE</name>
<keyword evidence="2" id="KW-0238">DNA-binding</keyword>
<dbReference type="SMART" id="SM00422">
    <property type="entry name" value="HTH_MERR"/>
    <property type="match status" value="1"/>
</dbReference>
<dbReference type="PROSITE" id="PS50937">
    <property type="entry name" value="HTH_MERR_2"/>
    <property type="match status" value="1"/>
</dbReference>
<keyword evidence="1" id="KW-0805">Transcription regulation</keyword>
<dbReference type="GO" id="GO:0003700">
    <property type="term" value="F:DNA-binding transcription factor activity"/>
    <property type="evidence" value="ECO:0007669"/>
    <property type="project" value="InterPro"/>
</dbReference>
<evidence type="ECO:0000256" key="2">
    <source>
        <dbReference type="ARBA" id="ARBA00023125"/>
    </source>
</evidence>
<dbReference type="Proteomes" id="UP000288197">
    <property type="component" value="Unassembled WGS sequence"/>
</dbReference>
<dbReference type="PANTHER" id="PTHR30204">
    <property type="entry name" value="REDOX-CYCLING DRUG-SENSING TRANSCRIPTIONAL ACTIVATOR SOXR"/>
    <property type="match status" value="1"/>
</dbReference>
<evidence type="ECO:0000313" key="5">
    <source>
        <dbReference type="EMBL" id="RSU02712.1"/>
    </source>
</evidence>
<dbReference type="InterPro" id="IPR047057">
    <property type="entry name" value="MerR_fam"/>
</dbReference>
<organism evidence="5 6">
    <name type="scientific">Vagococcus fluvialis</name>
    <dbReference type="NCBI Taxonomy" id="2738"/>
    <lineage>
        <taxon>Bacteria</taxon>
        <taxon>Bacillati</taxon>
        <taxon>Bacillota</taxon>
        <taxon>Bacilli</taxon>
        <taxon>Lactobacillales</taxon>
        <taxon>Enterococcaceae</taxon>
        <taxon>Vagococcus</taxon>
    </lineage>
</organism>
<keyword evidence="6" id="KW-1185">Reference proteome</keyword>
<reference evidence="5 6" key="1">
    <citation type="submission" date="2017-05" db="EMBL/GenBank/DDBJ databases">
        <title>Vagococcus spp. assemblies.</title>
        <authorList>
            <person name="Gulvik C.A."/>
        </authorList>
    </citation>
    <scope>NUCLEOTIDE SEQUENCE [LARGE SCALE GENOMIC DNA]</scope>
    <source>
        <strain evidence="5 6">NCFB 2497</strain>
    </source>
</reference>
<dbReference type="PANTHER" id="PTHR30204:SF94">
    <property type="entry name" value="HEAVY METAL-DEPENDENT TRANSCRIPTIONAL REGULATOR HI_0293-RELATED"/>
    <property type="match status" value="1"/>
</dbReference>
<dbReference type="AlphaFoldDB" id="A0A369AXJ8"/>
<dbReference type="RefSeq" id="WP_114289308.1">
    <property type="nucleotide sequence ID" value="NZ_JBMAKV010000002.1"/>
</dbReference>
<dbReference type="InterPro" id="IPR000551">
    <property type="entry name" value="MerR-type_HTH_dom"/>
</dbReference>
<dbReference type="GeneID" id="63146089"/>
<dbReference type="OrthoDB" id="9806513at2"/>
<accession>A0A369AXJ8</accession>
<dbReference type="EMBL" id="NGJX01000004">
    <property type="protein sequence ID" value="RSU02712.1"/>
    <property type="molecule type" value="Genomic_DNA"/>
</dbReference>
<dbReference type="InterPro" id="IPR009061">
    <property type="entry name" value="DNA-bd_dom_put_sf"/>
</dbReference>